<name>A0A0M3QFB4_9BACT</name>
<dbReference type="InterPro" id="IPR002686">
    <property type="entry name" value="Transposase_17"/>
</dbReference>
<gene>
    <name evidence="2" type="ORF">DSOUD_0997</name>
</gene>
<accession>A0A0M3QFB4</accession>
<evidence type="ECO:0000313" key="3">
    <source>
        <dbReference type="Proteomes" id="UP000057158"/>
    </source>
</evidence>
<dbReference type="OrthoDB" id="9800147at2"/>
<dbReference type="AlphaFoldDB" id="A0A0M3QFB4"/>
<dbReference type="GO" id="GO:0004803">
    <property type="term" value="F:transposase activity"/>
    <property type="evidence" value="ECO:0007669"/>
    <property type="project" value="InterPro"/>
</dbReference>
<dbReference type="Proteomes" id="UP000057158">
    <property type="component" value="Chromosome"/>
</dbReference>
<dbReference type="Pfam" id="PF01797">
    <property type="entry name" value="Y1_Tnp"/>
    <property type="match status" value="1"/>
</dbReference>
<dbReference type="Gene3D" id="3.30.70.1290">
    <property type="entry name" value="Transposase IS200-like"/>
    <property type="match status" value="1"/>
</dbReference>
<sequence length="329" mass="37398">MPRLARLDIAGLLQHVIVRGIERRDIFIDDIDRQNFVDRVATLLPETGVRCYAWAILSNHFHMLLMPTATPLASFMRRLLTGYAVSFNRRHKRCGHLFQNRYKSIVCEEEPYLLELIRYIHLNPLRAGMVASLEELDHYRWSGHAVLMDNRSFSGQETNSILERFGNTLSTAQQYYRQFVSEGIKKGQCEELVGGGLKRSQTERKNNECESFDERILGGGDFVDELKQHVELQTKMQSTVTLARLLEVVSSLWGLDPEAVRRPSKTRAPAAARGIICHLAIFECGYRGKEVGRFLHLGSSGVSLAAKRGEKILRADPAMLKQIMVEIAK</sequence>
<dbReference type="GO" id="GO:0006313">
    <property type="term" value="P:DNA transposition"/>
    <property type="evidence" value="ECO:0007669"/>
    <property type="project" value="InterPro"/>
</dbReference>
<protein>
    <submittedName>
        <fullName evidence="2">REP element-mobilizing transposase RayT</fullName>
    </submittedName>
</protein>
<evidence type="ECO:0000259" key="1">
    <source>
        <dbReference type="SMART" id="SM01321"/>
    </source>
</evidence>
<dbReference type="STRING" id="1603606.DSOUD_0997"/>
<dbReference type="PANTHER" id="PTHR34322:SF2">
    <property type="entry name" value="TRANSPOSASE IS200-LIKE DOMAIN-CONTAINING PROTEIN"/>
    <property type="match status" value="1"/>
</dbReference>
<dbReference type="GO" id="GO:0043565">
    <property type="term" value="F:sequence-specific DNA binding"/>
    <property type="evidence" value="ECO:0007669"/>
    <property type="project" value="InterPro"/>
</dbReference>
<reference evidence="2 3" key="1">
    <citation type="submission" date="2015-07" db="EMBL/GenBank/DDBJ databases">
        <title>Isolation and Genomic Characterization of a Novel Halophilic Metal-Reducing Deltaproteobacterium from the Deep Subsurface.</title>
        <authorList>
            <person name="Badalamenti J.P."/>
            <person name="Summers Z.M."/>
            <person name="Gralnick J.A."/>
            <person name="Bond D.R."/>
        </authorList>
    </citation>
    <scope>NUCLEOTIDE SEQUENCE [LARGE SCALE GENOMIC DNA]</scope>
    <source>
        <strain evidence="2 3">WTL</strain>
    </source>
</reference>
<dbReference type="RefSeq" id="WP_053549954.1">
    <property type="nucleotide sequence ID" value="NZ_CP010802.1"/>
</dbReference>
<dbReference type="SUPFAM" id="SSF143422">
    <property type="entry name" value="Transposase IS200-like"/>
    <property type="match status" value="1"/>
</dbReference>
<dbReference type="KEGG" id="des:DSOUD_0997"/>
<dbReference type="EMBL" id="CP010802">
    <property type="protein sequence ID" value="ALC15783.1"/>
    <property type="molecule type" value="Genomic_DNA"/>
</dbReference>
<dbReference type="SMART" id="SM01321">
    <property type="entry name" value="Y1_Tnp"/>
    <property type="match status" value="1"/>
</dbReference>
<dbReference type="InterPro" id="IPR036515">
    <property type="entry name" value="Transposase_17_sf"/>
</dbReference>
<dbReference type="SUPFAM" id="SSF48295">
    <property type="entry name" value="TrpR-like"/>
    <property type="match status" value="1"/>
</dbReference>
<feature type="domain" description="Transposase IS200-like" evidence="1">
    <location>
        <begin position="9"/>
        <end position="123"/>
    </location>
</feature>
<dbReference type="PANTHER" id="PTHR34322">
    <property type="entry name" value="TRANSPOSASE, Y1_TNP DOMAIN-CONTAINING"/>
    <property type="match status" value="1"/>
</dbReference>
<organism evidence="2 3">
    <name type="scientific">Desulfuromonas soudanensis</name>
    <dbReference type="NCBI Taxonomy" id="1603606"/>
    <lineage>
        <taxon>Bacteria</taxon>
        <taxon>Pseudomonadati</taxon>
        <taxon>Thermodesulfobacteriota</taxon>
        <taxon>Desulfuromonadia</taxon>
        <taxon>Desulfuromonadales</taxon>
        <taxon>Desulfuromonadaceae</taxon>
        <taxon>Desulfuromonas</taxon>
    </lineage>
</organism>
<evidence type="ECO:0000313" key="2">
    <source>
        <dbReference type="EMBL" id="ALC15783.1"/>
    </source>
</evidence>
<keyword evidence="3" id="KW-1185">Reference proteome</keyword>
<dbReference type="PATRIC" id="fig|1603606.3.peg.1094"/>
<dbReference type="Gene3D" id="1.10.1750.10">
    <property type="match status" value="1"/>
</dbReference>
<dbReference type="InterPro" id="IPR010921">
    <property type="entry name" value="Trp_repressor/repl_initiator"/>
</dbReference>
<proteinExistence type="predicted"/>